<dbReference type="GO" id="GO:0005634">
    <property type="term" value="C:nucleus"/>
    <property type="evidence" value="ECO:0007669"/>
    <property type="project" value="UniProtKB-SubCell"/>
</dbReference>
<dbReference type="InterPro" id="IPR009057">
    <property type="entry name" value="Homeodomain-like_sf"/>
</dbReference>
<dbReference type="Proteomes" id="UP000801492">
    <property type="component" value="Unassembled WGS sequence"/>
</dbReference>
<gene>
    <name evidence="2" type="ORF">ILUMI_16323</name>
</gene>
<accession>A0A8K0CM38</accession>
<dbReference type="Gene3D" id="1.10.10.60">
    <property type="entry name" value="Homeodomain-like"/>
    <property type="match status" value="1"/>
</dbReference>
<proteinExistence type="predicted"/>
<evidence type="ECO:0008006" key="4">
    <source>
        <dbReference type="Google" id="ProtNLM"/>
    </source>
</evidence>
<organism evidence="2 3">
    <name type="scientific">Ignelater luminosus</name>
    <name type="common">Cucubano</name>
    <name type="synonym">Pyrophorus luminosus</name>
    <dbReference type="NCBI Taxonomy" id="2038154"/>
    <lineage>
        <taxon>Eukaryota</taxon>
        <taxon>Metazoa</taxon>
        <taxon>Ecdysozoa</taxon>
        <taxon>Arthropoda</taxon>
        <taxon>Hexapoda</taxon>
        <taxon>Insecta</taxon>
        <taxon>Pterygota</taxon>
        <taxon>Neoptera</taxon>
        <taxon>Endopterygota</taxon>
        <taxon>Coleoptera</taxon>
        <taxon>Polyphaga</taxon>
        <taxon>Elateriformia</taxon>
        <taxon>Elateroidea</taxon>
        <taxon>Elateridae</taxon>
        <taxon>Agrypninae</taxon>
        <taxon>Pyrophorini</taxon>
        <taxon>Ignelater</taxon>
    </lineage>
</organism>
<name>A0A8K0CM38_IGNLU</name>
<dbReference type="EMBL" id="VTPC01061661">
    <property type="protein sequence ID" value="KAF2889850.1"/>
    <property type="molecule type" value="Genomic_DNA"/>
</dbReference>
<dbReference type="SUPFAM" id="SSF46689">
    <property type="entry name" value="Homeodomain-like"/>
    <property type="match status" value="1"/>
</dbReference>
<dbReference type="OrthoDB" id="6756758at2759"/>
<comment type="caution">
    <text evidence="2">The sequence shown here is derived from an EMBL/GenBank/DDBJ whole genome shotgun (WGS) entry which is preliminary data.</text>
</comment>
<reference evidence="2" key="1">
    <citation type="submission" date="2019-08" db="EMBL/GenBank/DDBJ databases">
        <title>The genome of the North American firefly Photinus pyralis.</title>
        <authorList>
            <consortium name="Photinus pyralis genome working group"/>
            <person name="Fallon T.R."/>
            <person name="Sander Lower S.E."/>
            <person name="Weng J.-K."/>
        </authorList>
    </citation>
    <scope>NUCLEOTIDE SEQUENCE</scope>
    <source>
        <strain evidence="2">TRF0915ILg1</strain>
        <tissue evidence="2">Whole body</tissue>
    </source>
</reference>
<evidence type="ECO:0000256" key="1">
    <source>
        <dbReference type="ARBA" id="ARBA00004123"/>
    </source>
</evidence>
<keyword evidence="3" id="KW-1185">Reference proteome</keyword>
<evidence type="ECO:0000313" key="3">
    <source>
        <dbReference type="Proteomes" id="UP000801492"/>
    </source>
</evidence>
<dbReference type="AlphaFoldDB" id="A0A8K0CM38"/>
<sequence length="76" mass="8676">MPKLNSSVQKYTKTYTEETLQVALAVIKRGASKLLVAKKYGIPRATLQFRLDTKLIKTRHGPNTYLTEIEEKLLVK</sequence>
<protein>
    <recommendedName>
        <fullName evidence="4">HTH psq-type domain-containing protein</fullName>
    </recommendedName>
</protein>
<comment type="subcellular location">
    <subcellularLocation>
        <location evidence="1">Nucleus</location>
    </subcellularLocation>
</comment>
<evidence type="ECO:0000313" key="2">
    <source>
        <dbReference type="EMBL" id="KAF2889850.1"/>
    </source>
</evidence>